<dbReference type="Gene3D" id="3.30.300.30">
    <property type="match status" value="1"/>
</dbReference>
<evidence type="ECO:0000259" key="1">
    <source>
        <dbReference type="Pfam" id="PF00501"/>
    </source>
</evidence>
<dbReference type="InterPro" id="IPR000873">
    <property type="entry name" value="AMP-dep_synth/lig_dom"/>
</dbReference>
<reference evidence="3 4" key="1">
    <citation type="submission" date="2016-12" db="EMBL/GenBank/DDBJ databases">
        <title>The new phylogeny of genus Mycobacterium.</title>
        <authorList>
            <person name="Tortoli E."/>
            <person name="Trovato A."/>
            <person name="Cirillo D.M."/>
        </authorList>
    </citation>
    <scope>NUCLEOTIDE SEQUENCE [LARGE SCALE GENOMIC DNA]</scope>
    <source>
        <strain evidence="3 4">DSM 45069</strain>
    </source>
</reference>
<dbReference type="InterPro" id="IPR025110">
    <property type="entry name" value="AMP-bd_C"/>
</dbReference>
<feature type="domain" description="AMP-binding enzyme C-terminal" evidence="2">
    <location>
        <begin position="439"/>
        <end position="514"/>
    </location>
</feature>
<evidence type="ECO:0000313" key="3">
    <source>
        <dbReference type="EMBL" id="ORA10361.1"/>
    </source>
</evidence>
<dbReference type="PANTHER" id="PTHR43201">
    <property type="entry name" value="ACYL-COA SYNTHETASE"/>
    <property type="match status" value="1"/>
</dbReference>
<dbReference type="AlphaFoldDB" id="A0A1W9ZAX2"/>
<sequence length="537" mass="57742">MIDEDPVCWGNDIVTEDVLGAPTRVFAMRPRHAGDLILEGRRRAKETYVVEDSRRLTFADHESGVAAVRDRLRAARVRRGDRVMIAGANRIEFIVSFWAILRAGGVVVVGNAWWSAAELQSAIEVTLPRCIIADQRRADLLTENTEYLSFDEIRHLTETAPQQPDAPAASIHEDDPALIVFTSGTTGHAKAAELSHRAVVSTLQNFLAVTGRISQSGLAPGTGSVSLLSLPLFHVGGIQQLTLAMATGGRLVFCTGRFEPARVVAMLAQERVHAWAAVPSMVSRLADYVEATATRLPDLYTINMGGGPVPEHVKARARTAFPHALRGIGTTWGLTETGGAVTSAAGSAVAARPGTVGRPLPTCEVRVADSESDGSGELLVRSPSVMLRYLGDANAPIDSDRWLRTGDIGWVDDDSFVYITDRSKDIIIRGGENIAAAHVEAAIGRSLQIDEVAVVGLPHDDLGEEVGAVVFTHSDQVVDIEAIRAGLRATLAHFEVPSRWWIRPEPLPRNATGKIIKAALRSEWIASLESKVAQGGS</sequence>
<keyword evidence="4" id="KW-1185">Reference proteome</keyword>
<dbReference type="GO" id="GO:0006631">
    <property type="term" value="P:fatty acid metabolic process"/>
    <property type="evidence" value="ECO:0007669"/>
    <property type="project" value="TreeGrafter"/>
</dbReference>
<feature type="domain" description="AMP-dependent synthetase/ligase" evidence="1">
    <location>
        <begin position="42"/>
        <end position="390"/>
    </location>
</feature>
<dbReference type="InterPro" id="IPR020845">
    <property type="entry name" value="AMP-binding_CS"/>
</dbReference>
<dbReference type="SUPFAM" id="SSF56801">
    <property type="entry name" value="Acetyl-CoA synthetase-like"/>
    <property type="match status" value="1"/>
</dbReference>
<dbReference type="PANTHER" id="PTHR43201:SF32">
    <property type="entry name" value="2-SUCCINYLBENZOATE--COA LIGASE, CHLOROPLASTIC_PEROXISOMAL"/>
    <property type="match status" value="1"/>
</dbReference>
<comment type="caution">
    <text evidence="3">The sequence shown here is derived from an EMBL/GenBank/DDBJ whole genome shotgun (WGS) entry which is preliminary data.</text>
</comment>
<dbReference type="PROSITE" id="PS00455">
    <property type="entry name" value="AMP_BINDING"/>
    <property type="match status" value="1"/>
</dbReference>
<dbReference type="InterPro" id="IPR042099">
    <property type="entry name" value="ANL_N_sf"/>
</dbReference>
<dbReference type="Proteomes" id="UP000192707">
    <property type="component" value="Unassembled WGS sequence"/>
</dbReference>
<proteinExistence type="predicted"/>
<evidence type="ECO:0000313" key="4">
    <source>
        <dbReference type="Proteomes" id="UP000192707"/>
    </source>
</evidence>
<organism evidence="3 4">
    <name type="scientific">Mycobacterium arosiense ATCC BAA-1401 = DSM 45069</name>
    <dbReference type="NCBI Taxonomy" id="1265311"/>
    <lineage>
        <taxon>Bacteria</taxon>
        <taxon>Bacillati</taxon>
        <taxon>Actinomycetota</taxon>
        <taxon>Actinomycetes</taxon>
        <taxon>Mycobacteriales</taxon>
        <taxon>Mycobacteriaceae</taxon>
        <taxon>Mycobacterium</taxon>
        <taxon>Mycobacterium avium complex (MAC)</taxon>
    </lineage>
</organism>
<dbReference type="OrthoDB" id="9803968at2"/>
<dbReference type="EMBL" id="MVHG01000065">
    <property type="protein sequence ID" value="ORA10361.1"/>
    <property type="molecule type" value="Genomic_DNA"/>
</dbReference>
<gene>
    <name evidence="3" type="ORF">BST14_20460</name>
</gene>
<protein>
    <recommendedName>
        <fullName evidence="5">AMP-dependent synthetase</fullName>
    </recommendedName>
</protein>
<dbReference type="Pfam" id="PF00501">
    <property type="entry name" value="AMP-binding"/>
    <property type="match status" value="1"/>
</dbReference>
<evidence type="ECO:0000259" key="2">
    <source>
        <dbReference type="Pfam" id="PF13193"/>
    </source>
</evidence>
<evidence type="ECO:0008006" key="5">
    <source>
        <dbReference type="Google" id="ProtNLM"/>
    </source>
</evidence>
<dbReference type="GO" id="GO:0031956">
    <property type="term" value="F:medium-chain fatty acid-CoA ligase activity"/>
    <property type="evidence" value="ECO:0007669"/>
    <property type="project" value="TreeGrafter"/>
</dbReference>
<name>A0A1W9ZAX2_MYCAI</name>
<dbReference type="Gene3D" id="3.40.50.12780">
    <property type="entry name" value="N-terminal domain of ligase-like"/>
    <property type="match status" value="1"/>
</dbReference>
<dbReference type="Pfam" id="PF13193">
    <property type="entry name" value="AMP-binding_C"/>
    <property type="match status" value="1"/>
</dbReference>
<dbReference type="RefSeq" id="WP_142279515.1">
    <property type="nucleotide sequence ID" value="NZ_MVHG01000065.1"/>
</dbReference>
<accession>A0A1W9ZAX2</accession>
<dbReference type="InterPro" id="IPR045851">
    <property type="entry name" value="AMP-bd_C_sf"/>
</dbReference>